<organism evidence="1 2">
    <name type="scientific">Vreelandella alkaliphila</name>
    <dbReference type="NCBI Taxonomy" id="272774"/>
    <lineage>
        <taxon>Bacteria</taxon>
        <taxon>Pseudomonadati</taxon>
        <taxon>Pseudomonadota</taxon>
        <taxon>Gammaproteobacteria</taxon>
        <taxon>Oceanospirillales</taxon>
        <taxon>Halomonadaceae</taxon>
        <taxon>Vreelandella</taxon>
    </lineage>
</organism>
<accession>A0AAJ2VNG8</accession>
<dbReference type="AlphaFoldDB" id="A0AAJ2VNG8"/>
<reference evidence="1" key="1">
    <citation type="submission" date="2023-11" db="EMBL/GenBank/DDBJ databases">
        <title>MicrobeMod: A computational toolkit for identifying prokaryotic methylation and restriction-modification with nanopore sequencing.</title>
        <authorList>
            <person name="Crits-Christoph A."/>
            <person name="Kang S.C."/>
            <person name="Lee H."/>
            <person name="Ostrov N."/>
        </authorList>
    </citation>
    <scope>NUCLEOTIDE SEQUENCE</scope>
    <source>
        <strain evidence="1">ATCC BAA-953</strain>
    </source>
</reference>
<gene>
    <name evidence="1" type="ORF">SIL78_03775</name>
</gene>
<name>A0AAJ2VNG8_9GAMM</name>
<dbReference type="Proteomes" id="UP001276761">
    <property type="component" value="Unassembled WGS sequence"/>
</dbReference>
<dbReference type="EMBL" id="JAWXXT010000001">
    <property type="protein sequence ID" value="MDX5976678.1"/>
    <property type="molecule type" value="Genomic_DNA"/>
</dbReference>
<protein>
    <submittedName>
        <fullName evidence="1">DUF6270 domain-containing protein</fullName>
    </submittedName>
</protein>
<evidence type="ECO:0000313" key="1">
    <source>
        <dbReference type="EMBL" id="MDX5976678.1"/>
    </source>
</evidence>
<evidence type="ECO:0000313" key="2">
    <source>
        <dbReference type="Proteomes" id="UP001276761"/>
    </source>
</evidence>
<dbReference type="RefSeq" id="WP_198349238.1">
    <property type="nucleotide sequence ID" value="NZ_JABASV010000004.1"/>
</dbReference>
<comment type="caution">
    <text evidence="1">The sequence shown here is derived from an EMBL/GenBank/DDBJ whole genome shotgun (WGS) entry which is preliminary data.</text>
</comment>
<proteinExistence type="predicted"/>
<dbReference type="GeneID" id="303164590"/>
<sequence length="240" mass="27840">MKRIAVYGGCCSRDAFGFDNSYSVVNYIARTSVVSMFSPPPKESFDYSLVSSPFQKRMVQADVTKTAKDSLFRSLSDNILIMDFLVERLDLIETPSGGILTRTTELAKINKIKKIPTRRTIRRFSDEKKELFKIAWNEFFAKAQQLGVVDNIVINKLFLTDRIHGGGVFEEKDKRFAAEVNDLLVFIYRVIEKDISYKQFIEYPDSVLMANPNHRWGLSPYHFVDEFYKFQLDKLSSFYK</sequence>
<dbReference type="InterPro" id="IPR046237">
    <property type="entry name" value="DUF6270"/>
</dbReference>
<dbReference type="Pfam" id="PF19786">
    <property type="entry name" value="DUF6270"/>
    <property type="match status" value="1"/>
</dbReference>